<dbReference type="GO" id="GO:0046872">
    <property type="term" value="F:metal ion binding"/>
    <property type="evidence" value="ECO:0007669"/>
    <property type="project" value="UniProtKB-UniRule"/>
</dbReference>
<dbReference type="UniPathway" id="UPA00344"/>
<protein>
    <recommendedName>
        <fullName evidence="1">Molybdopterin molybdenumtransferase</fullName>
        <ecNumber evidence="1">2.10.1.1</ecNumber>
    </recommendedName>
</protein>
<name>A0A1I0YFC4_9CLOT</name>
<accession>A0A1I0YFC4</accession>
<comment type="cofactor">
    <cofactor evidence="1">
        <name>Mg(2+)</name>
        <dbReference type="ChEBI" id="CHEBI:18420"/>
    </cofactor>
</comment>
<evidence type="ECO:0000313" key="3">
    <source>
        <dbReference type="EMBL" id="SFB12115.1"/>
    </source>
</evidence>
<dbReference type="Pfam" id="PF00994">
    <property type="entry name" value="MoCF_biosynth"/>
    <property type="match status" value="1"/>
</dbReference>
<evidence type="ECO:0000313" key="4">
    <source>
        <dbReference type="Proteomes" id="UP000198619"/>
    </source>
</evidence>
<dbReference type="GO" id="GO:0006777">
    <property type="term" value="P:Mo-molybdopterin cofactor biosynthetic process"/>
    <property type="evidence" value="ECO:0007669"/>
    <property type="project" value="UniProtKB-UniRule"/>
</dbReference>
<dbReference type="CDD" id="cd03522">
    <property type="entry name" value="MoeA_like"/>
    <property type="match status" value="1"/>
</dbReference>
<dbReference type="InterPro" id="IPR001453">
    <property type="entry name" value="MoaB/Mog_dom"/>
</dbReference>
<dbReference type="STRING" id="84698.SAMN04488528_10135"/>
<dbReference type="OrthoDB" id="9767940at2"/>
<evidence type="ECO:0000256" key="1">
    <source>
        <dbReference type="RuleBase" id="RU365090"/>
    </source>
</evidence>
<comment type="pathway">
    <text evidence="1">Cofactor biosynthesis; molybdopterin biosynthesis.</text>
</comment>
<sequence>MKKIKTIDSVGQVILHDITQIIPGEFKGRAFKKGHVIKKEDIEMLLSLGKDNIYVLEDIEGMVHENQGAIRLKELCCGNGLDFSEIKEGKIDMFAAYDGLLKVNKKELLKLNMLDEIMFSTIHNNTPVKKGDKVGGTRVIPLMIDEKKLEQAEKEVNKLIHVEKIRGKKVGIITTGNEVYYKRIEDAFGPAVIKKVEEYGCEVLGQVILPDNKEMIKNEIKNWYIKGAEMVVCTGGMSVDPDDLTPSAIRESGADVITYGSPVLPGAMFLLSYYENKPLLGLPGCVMYAKRTIFDLVLPRILVNEKLMKKDIAMYGEGGMCLNCNICIFPKCGFGK</sequence>
<dbReference type="PANTHER" id="PTHR10192:SF28">
    <property type="entry name" value="MOLYBDOPTERIN MOLYBDENUMTRANSFERASE"/>
    <property type="match status" value="1"/>
</dbReference>
<dbReference type="InterPro" id="IPR038987">
    <property type="entry name" value="MoeA-like"/>
</dbReference>
<comment type="catalytic activity">
    <reaction evidence="1">
        <text>adenylyl-molybdopterin + molybdate = Mo-molybdopterin + AMP + H(+)</text>
        <dbReference type="Rhea" id="RHEA:35047"/>
        <dbReference type="ChEBI" id="CHEBI:15378"/>
        <dbReference type="ChEBI" id="CHEBI:36264"/>
        <dbReference type="ChEBI" id="CHEBI:62727"/>
        <dbReference type="ChEBI" id="CHEBI:71302"/>
        <dbReference type="ChEBI" id="CHEBI:456215"/>
    </reaction>
</comment>
<feature type="domain" description="MoaB/Mog" evidence="2">
    <location>
        <begin position="171"/>
        <end position="303"/>
    </location>
</feature>
<dbReference type="InterPro" id="IPR036425">
    <property type="entry name" value="MoaB/Mog-like_dom_sf"/>
</dbReference>
<dbReference type="GO" id="GO:0061599">
    <property type="term" value="F:molybdopterin molybdotransferase activity"/>
    <property type="evidence" value="ECO:0007669"/>
    <property type="project" value="UniProtKB-UniRule"/>
</dbReference>
<dbReference type="AlphaFoldDB" id="A0A1I0YFC4"/>
<dbReference type="Proteomes" id="UP000198619">
    <property type="component" value="Unassembled WGS sequence"/>
</dbReference>
<dbReference type="SMART" id="SM00852">
    <property type="entry name" value="MoCF_biosynth"/>
    <property type="match status" value="1"/>
</dbReference>
<reference evidence="3 4" key="1">
    <citation type="submission" date="2016-10" db="EMBL/GenBank/DDBJ databases">
        <authorList>
            <person name="de Groot N.N."/>
        </authorList>
    </citation>
    <scope>NUCLEOTIDE SEQUENCE [LARGE SCALE GENOMIC DNA]</scope>
    <source>
        <strain evidence="3 4">DSM 12271</strain>
    </source>
</reference>
<keyword evidence="1" id="KW-0479">Metal-binding</keyword>
<gene>
    <name evidence="3" type="ORF">SAMN04488528_10135</name>
</gene>
<dbReference type="EMBL" id="FOKI01000013">
    <property type="protein sequence ID" value="SFB12115.1"/>
    <property type="molecule type" value="Genomic_DNA"/>
</dbReference>
<comment type="function">
    <text evidence="1">Catalyzes the insertion of molybdate into adenylated molybdopterin with the concomitant release of AMP.</text>
</comment>
<dbReference type="EC" id="2.10.1.1" evidence="1"/>
<evidence type="ECO:0000259" key="2">
    <source>
        <dbReference type="SMART" id="SM00852"/>
    </source>
</evidence>
<keyword evidence="4" id="KW-1185">Reference proteome</keyword>
<keyword evidence="1" id="KW-0500">Molybdenum</keyword>
<keyword evidence="1" id="KW-0808">Transferase</keyword>
<dbReference type="GO" id="GO:0005829">
    <property type="term" value="C:cytosol"/>
    <property type="evidence" value="ECO:0007669"/>
    <property type="project" value="TreeGrafter"/>
</dbReference>
<dbReference type="RefSeq" id="WP_090040950.1">
    <property type="nucleotide sequence ID" value="NZ_FOKI01000013.1"/>
</dbReference>
<comment type="similarity">
    <text evidence="1">Belongs to the MoeA family.</text>
</comment>
<organism evidence="3 4">
    <name type="scientific">Clostridium frigidicarnis</name>
    <dbReference type="NCBI Taxonomy" id="84698"/>
    <lineage>
        <taxon>Bacteria</taxon>
        <taxon>Bacillati</taxon>
        <taxon>Bacillota</taxon>
        <taxon>Clostridia</taxon>
        <taxon>Eubacteriales</taxon>
        <taxon>Clostridiaceae</taxon>
        <taxon>Clostridium</taxon>
    </lineage>
</organism>
<dbReference type="PANTHER" id="PTHR10192">
    <property type="entry name" value="MOLYBDOPTERIN BIOSYNTHESIS PROTEIN"/>
    <property type="match status" value="1"/>
</dbReference>
<dbReference type="SUPFAM" id="SSF53218">
    <property type="entry name" value="Molybdenum cofactor biosynthesis proteins"/>
    <property type="match status" value="1"/>
</dbReference>
<proteinExistence type="inferred from homology"/>
<dbReference type="Gene3D" id="3.40.980.10">
    <property type="entry name" value="MoaB/Mog-like domain"/>
    <property type="match status" value="1"/>
</dbReference>
<keyword evidence="1" id="KW-0501">Molybdenum cofactor biosynthesis</keyword>
<keyword evidence="1" id="KW-0460">Magnesium</keyword>